<accession>A0A147BJ23</accession>
<feature type="non-terminal residue" evidence="2">
    <location>
        <position position="1"/>
    </location>
</feature>
<dbReference type="AlphaFoldDB" id="A0A147BJ23"/>
<name>A0A147BJ23_IXORI</name>
<evidence type="ECO:0000313" key="2">
    <source>
        <dbReference type="EMBL" id="JAR90472.1"/>
    </source>
</evidence>
<protein>
    <submittedName>
        <fullName evidence="2">Putative tick transposon</fullName>
    </submittedName>
</protein>
<proteinExistence type="predicted"/>
<sequence length="100" mass="11641">LGLHNTLDELVEAQIIAQYDRLTQNPTVRHILKKLNIHYESQNGAKGDISKSIRRDLKNPPLPKGMHPEYYKERREARACNMERIHQDAEDVVYVDAAEY</sequence>
<feature type="non-terminal residue" evidence="2">
    <location>
        <position position="100"/>
    </location>
</feature>
<dbReference type="EMBL" id="GEGO01004932">
    <property type="protein sequence ID" value="JAR90472.1"/>
    <property type="molecule type" value="Transcribed_RNA"/>
</dbReference>
<feature type="compositionally biased region" description="Basic and acidic residues" evidence="1">
    <location>
        <begin position="48"/>
        <end position="58"/>
    </location>
</feature>
<feature type="region of interest" description="Disordered" evidence="1">
    <location>
        <begin position="45"/>
        <end position="69"/>
    </location>
</feature>
<reference evidence="2" key="1">
    <citation type="journal article" date="2018" name="PLoS Negl. Trop. Dis.">
        <title>Sialome diversity of ticks revealed by RNAseq of single tick salivary glands.</title>
        <authorList>
            <person name="Perner J."/>
            <person name="Kropackova S."/>
            <person name="Kopacek P."/>
            <person name="Ribeiro J.M."/>
        </authorList>
    </citation>
    <scope>NUCLEOTIDE SEQUENCE</scope>
    <source>
        <strain evidence="2">Siblings of single egg batch collected in Ceske Budejovice</strain>
        <tissue evidence="2">Salivary glands</tissue>
    </source>
</reference>
<evidence type="ECO:0000256" key="1">
    <source>
        <dbReference type="SAM" id="MobiDB-lite"/>
    </source>
</evidence>
<organism evidence="2">
    <name type="scientific">Ixodes ricinus</name>
    <name type="common">Common tick</name>
    <name type="synonym">Acarus ricinus</name>
    <dbReference type="NCBI Taxonomy" id="34613"/>
    <lineage>
        <taxon>Eukaryota</taxon>
        <taxon>Metazoa</taxon>
        <taxon>Ecdysozoa</taxon>
        <taxon>Arthropoda</taxon>
        <taxon>Chelicerata</taxon>
        <taxon>Arachnida</taxon>
        <taxon>Acari</taxon>
        <taxon>Parasitiformes</taxon>
        <taxon>Ixodida</taxon>
        <taxon>Ixodoidea</taxon>
        <taxon>Ixodidae</taxon>
        <taxon>Ixodinae</taxon>
        <taxon>Ixodes</taxon>
    </lineage>
</organism>